<proteinExistence type="predicted"/>
<evidence type="ECO:0000313" key="3">
    <source>
        <dbReference type="Proteomes" id="UP000316598"/>
    </source>
</evidence>
<reference evidence="2 3" key="1">
    <citation type="submission" date="2019-02" db="EMBL/GenBank/DDBJ databases">
        <title>Deep-cultivation of Planctomycetes and their phenomic and genomic characterization uncovers novel biology.</title>
        <authorList>
            <person name="Wiegand S."/>
            <person name="Jogler M."/>
            <person name="Boedeker C."/>
            <person name="Pinto D."/>
            <person name="Vollmers J."/>
            <person name="Rivas-Marin E."/>
            <person name="Kohn T."/>
            <person name="Peeters S.H."/>
            <person name="Heuer A."/>
            <person name="Rast P."/>
            <person name="Oberbeckmann S."/>
            <person name="Bunk B."/>
            <person name="Jeske O."/>
            <person name="Meyerdierks A."/>
            <person name="Storesund J.E."/>
            <person name="Kallscheuer N."/>
            <person name="Luecker S."/>
            <person name="Lage O.M."/>
            <person name="Pohl T."/>
            <person name="Merkel B.J."/>
            <person name="Hornburger P."/>
            <person name="Mueller R.-W."/>
            <person name="Bruemmer F."/>
            <person name="Labrenz M."/>
            <person name="Spormann A.M."/>
            <person name="Op Den Camp H."/>
            <person name="Overmann J."/>
            <person name="Amann R."/>
            <person name="Jetten M.S.M."/>
            <person name="Mascher T."/>
            <person name="Medema M.H."/>
            <person name="Devos D.P."/>
            <person name="Kaster A.-K."/>
            <person name="Ovreas L."/>
            <person name="Rohde M."/>
            <person name="Galperin M.Y."/>
            <person name="Jogler C."/>
        </authorList>
    </citation>
    <scope>NUCLEOTIDE SEQUENCE [LARGE SCALE GENOMIC DNA]</scope>
    <source>
        <strain evidence="2 3">Pla22</strain>
    </source>
</reference>
<organism evidence="2 3">
    <name type="scientific">Rubripirellula amarantea</name>
    <dbReference type="NCBI Taxonomy" id="2527999"/>
    <lineage>
        <taxon>Bacteria</taxon>
        <taxon>Pseudomonadati</taxon>
        <taxon>Planctomycetota</taxon>
        <taxon>Planctomycetia</taxon>
        <taxon>Pirellulales</taxon>
        <taxon>Pirellulaceae</taxon>
        <taxon>Rubripirellula</taxon>
    </lineage>
</organism>
<evidence type="ECO:0000313" key="2">
    <source>
        <dbReference type="EMBL" id="TWT51474.1"/>
    </source>
</evidence>
<accession>A0A5C5WL19</accession>
<keyword evidence="1" id="KW-1133">Transmembrane helix</keyword>
<keyword evidence="3" id="KW-1185">Reference proteome</keyword>
<name>A0A5C5WL19_9BACT</name>
<comment type="caution">
    <text evidence="2">The sequence shown here is derived from an EMBL/GenBank/DDBJ whole genome shotgun (WGS) entry which is preliminary data.</text>
</comment>
<gene>
    <name evidence="2" type="ORF">Pla22_42520</name>
</gene>
<dbReference type="AlphaFoldDB" id="A0A5C5WL19"/>
<keyword evidence="1" id="KW-0472">Membrane</keyword>
<protein>
    <submittedName>
        <fullName evidence="2">Uncharacterized protein</fullName>
    </submittedName>
</protein>
<keyword evidence="1" id="KW-0812">Transmembrane</keyword>
<dbReference type="EMBL" id="SJPI01000002">
    <property type="protein sequence ID" value="TWT51474.1"/>
    <property type="molecule type" value="Genomic_DNA"/>
</dbReference>
<evidence type="ECO:0000256" key="1">
    <source>
        <dbReference type="SAM" id="Phobius"/>
    </source>
</evidence>
<sequence length="198" mass="22082">MCRSFASLCQTSTRPVNPVVIRLKTTHEAANMNFKSLRRFSLRFVIAFVALFAIAFAVLSFRHRDLHRHRVAIVELQRLGARLNMTNPKSRVIGSMDEAVGEWYHKPLAVPVAYVPQVGFDNPNLTEDDVREMVPHLKALLPLYGQNIAGESFIALDINNSPLMTPSFCAELKSQLPGCRFLGNPKSKPGPSAYSPGY</sequence>
<dbReference type="Proteomes" id="UP000316598">
    <property type="component" value="Unassembled WGS sequence"/>
</dbReference>
<feature type="transmembrane region" description="Helical" evidence="1">
    <location>
        <begin position="40"/>
        <end position="61"/>
    </location>
</feature>